<comment type="caution">
    <text evidence="1">The sequence shown here is derived from an EMBL/GenBank/DDBJ whole genome shotgun (WGS) entry which is preliminary data.</text>
</comment>
<proteinExistence type="predicted"/>
<dbReference type="Gene3D" id="2.60.120.10">
    <property type="entry name" value="Jelly Rolls"/>
    <property type="match status" value="1"/>
</dbReference>
<dbReference type="Proteomes" id="UP001061070">
    <property type="component" value="Unassembled WGS sequence"/>
</dbReference>
<dbReference type="InterPro" id="IPR014710">
    <property type="entry name" value="RmlC-like_jellyroll"/>
</dbReference>
<protein>
    <recommendedName>
        <fullName evidence="3">Cupin</fullName>
    </recommendedName>
</protein>
<dbReference type="SUPFAM" id="SSF51182">
    <property type="entry name" value="RmlC-like cupins"/>
    <property type="match status" value="1"/>
</dbReference>
<dbReference type="PANTHER" id="PTHR36448">
    <property type="entry name" value="BLR7373 PROTEIN"/>
    <property type="match status" value="1"/>
</dbReference>
<keyword evidence="2" id="KW-1185">Reference proteome</keyword>
<gene>
    <name evidence="1" type="ORF">AA0228_0556</name>
</gene>
<organism evidence="1 2">
    <name type="scientific">Gluconobacter frateurii NRIC 0228</name>
    <dbReference type="NCBI Taxonomy" id="1307946"/>
    <lineage>
        <taxon>Bacteria</taxon>
        <taxon>Pseudomonadati</taxon>
        <taxon>Pseudomonadota</taxon>
        <taxon>Alphaproteobacteria</taxon>
        <taxon>Acetobacterales</taxon>
        <taxon>Acetobacteraceae</taxon>
        <taxon>Gluconobacter</taxon>
    </lineage>
</organism>
<evidence type="ECO:0008006" key="3">
    <source>
        <dbReference type="Google" id="ProtNLM"/>
    </source>
</evidence>
<dbReference type="InterPro" id="IPR011051">
    <property type="entry name" value="RmlC_Cupin_sf"/>
</dbReference>
<dbReference type="InterPro" id="IPR047121">
    <property type="entry name" value="YjiB-like"/>
</dbReference>
<name>A0ABQ0Q8L3_9PROT</name>
<sequence>MDRRDFNVMLAGMGLTMGHGRIRKASASTARVEAFTLHRNDWVPNNSRLPVIVYRNALEAGAGREGVYEDLFNRNGWPSRWRNGVYTFHHYHSLGHEVLGFSNGSARLMLGGPSGRTVEVRGGDIALLPAGTGHCNLGSDADFTVIGAYPPEQDFDILRAAPTPEQFARIQSLTFPMTDPVQGKSGALSREWHPSWGGASGSFRSSPEPSQRFRWLISPCLTCQNGRYSSFFWGCACSACGKDARALPGLCQSWWDCFRSGWFHALIFWSHLMGALLLFGQKASCKSALTVVWNV</sequence>
<evidence type="ECO:0000313" key="1">
    <source>
        <dbReference type="EMBL" id="GBR09086.1"/>
    </source>
</evidence>
<reference evidence="1" key="1">
    <citation type="submission" date="2013-04" db="EMBL/GenBank/DDBJ databases">
        <title>The genome sequencing project of 58 acetic acid bacteria.</title>
        <authorList>
            <person name="Okamoto-Kainuma A."/>
            <person name="Ishikawa M."/>
            <person name="Umino S."/>
            <person name="Koizumi Y."/>
            <person name="Shiwa Y."/>
            <person name="Yoshikawa H."/>
            <person name="Matsutani M."/>
            <person name="Matsushita K."/>
        </authorList>
    </citation>
    <scope>NUCLEOTIDE SEQUENCE</scope>
    <source>
        <strain evidence="1">NRIC 0228</strain>
    </source>
</reference>
<dbReference type="CDD" id="cd02219">
    <property type="entry name" value="cupin_YjlB-like"/>
    <property type="match status" value="1"/>
</dbReference>
<dbReference type="PANTHER" id="PTHR36448:SF2">
    <property type="entry name" value="CUPIN TYPE-1 DOMAIN-CONTAINING PROTEIN"/>
    <property type="match status" value="1"/>
</dbReference>
<evidence type="ECO:0000313" key="2">
    <source>
        <dbReference type="Proteomes" id="UP001061070"/>
    </source>
</evidence>
<dbReference type="EMBL" id="BAQW01000003">
    <property type="protein sequence ID" value="GBR09086.1"/>
    <property type="molecule type" value="Genomic_DNA"/>
</dbReference>
<accession>A0ABQ0Q8L3</accession>